<evidence type="ECO:0000313" key="2">
    <source>
        <dbReference type="Proteomes" id="UP000002008"/>
    </source>
</evidence>
<accession>A9WG83</accession>
<sequence>MLREWPRHPSSVVWRHPPRSDRITLLAMRFGFLPATFQYQNSIHRVVNVLHIRDTCDRHGERRYYRVACADGVERTLIHDLRSGNWYLQREWFRQI</sequence>
<dbReference type="KEGG" id="cau:Caur_0766"/>
<dbReference type="InParanoid" id="A9WG83"/>
<dbReference type="AlphaFoldDB" id="A9WG83"/>
<proteinExistence type="predicted"/>
<gene>
    <name evidence="1" type="ordered locus">Caur_0766</name>
</gene>
<dbReference type="Proteomes" id="UP000002008">
    <property type="component" value="Chromosome"/>
</dbReference>
<dbReference type="EnsemblBacteria" id="ABY34004">
    <property type="protein sequence ID" value="ABY34004"/>
    <property type="gene ID" value="Caur_0766"/>
</dbReference>
<protein>
    <submittedName>
        <fullName evidence="1">Uncharacterized protein</fullName>
    </submittedName>
</protein>
<organism evidence="1 2">
    <name type="scientific">Chloroflexus aurantiacus (strain ATCC 29366 / DSM 635 / J-10-fl)</name>
    <dbReference type="NCBI Taxonomy" id="324602"/>
    <lineage>
        <taxon>Bacteria</taxon>
        <taxon>Bacillati</taxon>
        <taxon>Chloroflexota</taxon>
        <taxon>Chloroflexia</taxon>
        <taxon>Chloroflexales</taxon>
        <taxon>Chloroflexineae</taxon>
        <taxon>Chloroflexaceae</taxon>
        <taxon>Chloroflexus</taxon>
    </lineage>
</organism>
<dbReference type="PATRIC" id="fig|324602.8.peg.871"/>
<evidence type="ECO:0000313" key="1">
    <source>
        <dbReference type="EMBL" id="ABY34004.1"/>
    </source>
</evidence>
<dbReference type="EMBL" id="CP000909">
    <property type="protein sequence ID" value="ABY34004.1"/>
    <property type="molecule type" value="Genomic_DNA"/>
</dbReference>
<dbReference type="HOGENOM" id="CLU_2354666_0_0_0"/>
<reference evidence="2" key="1">
    <citation type="journal article" date="2011" name="BMC Genomics">
        <title>Complete genome sequence of the filamentous anoxygenic phototrophic bacterium Chloroflexus aurantiacus.</title>
        <authorList>
            <person name="Tang K.H."/>
            <person name="Barry K."/>
            <person name="Chertkov O."/>
            <person name="Dalin E."/>
            <person name="Han C.S."/>
            <person name="Hauser L.J."/>
            <person name="Honchak B.M."/>
            <person name="Karbach L.E."/>
            <person name="Land M.L."/>
            <person name="Lapidus A."/>
            <person name="Larimer F.W."/>
            <person name="Mikhailova N."/>
            <person name="Pitluck S."/>
            <person name="Pierson B.K."/>
            <person name="Blankenship R.E."/>
        </authorList>
    </citation>
    <scope>NUCLEOTIDE SEQUENCE [LARGE SCALE GENOMIC DNA]</scope>
    <source>
        <strain evidence="2">ATCC 29366 / DSM 635 / J-10-fl</strain>
    </source>
</reference>
<name>A9WG83_CHLAA</name>
<keyword evidence="2" id="KW-1185">Reference proteome</keyword>